<organism evidence="2 3">
    <name type="scientific">Pararhodobacter oceanensis</name>
    <dbReference type="NCBI Taxonomy" id="2172121"/>
    <lineage>
        <taxon>Bacteria</taxon>
        <taxon>Pseudomonadati</taxon>
        <taxon>Pseudomonadota</taxon>
        <taxon>Alphaproteobacteria</taxon>
        <taxon>Rhodobacterales</taxon>
        <taxon>Paracoccaceae</taxon>
        <taxon>Pararhodobacter</taxon>
    </lineage>
</organism>
<dbReference type="Proteomes" id="UP000245911">
    <property type="component" value="Unassembled WGS sequence"/>
</dbReference>
<dbReference type="Pfam" id="PF06048">
    <property type="entry name" value="DUF927"/>
    <property type="match status" value="1"/>
</dbReference>
<evidence type="ECO:0000259" key="1">
    <source>
        <dbReference type="Pfam" id="PF06048"/>
    </source>
</evidence>
<evidence type="ECO:0000313" key="3">
    <source>
        <dbReference type="Proteomes" id="UP000245911"/>
    </source>
</evidence>
<keyword evidence="3" id="KW-1185">Reference proteome</keyword>
<dbReference type="InterPro" id="IPR034154">
    <property type="entry name" value="TOPRIM_DnaG/twinkle"/>
</dbReference>
<reference evidence="2 3" key="1">
    <citation type="submission" date="2018-04" db="EMBL/GenBank/DDBJ databases">
        <title>Pararhodobacter oceanense sp. nov., isolated from marine intertidal sediment.</title>
        <authorList>
            <person name="Wang X.-L."/>
            <person name="Du Z.-J."/>
        </authorList>
    </citation>
    <scope>NUCLEOTIDE SEQUENCE [LARGE SCALE GENOMIC DNA]</scope>
    <source>
        <strain evidence="2 3">AM505</strain>
    </source>
</reference>
<gene>
    <name evidence="2" type="ORF">DDE20_14140</name>
</gene>
<dbReference type="EMBL" id="QDKM01000006">
    <property type="protein sequence ID" value="PVH28238.1"/>
    <property type="molecule type" value="Genomic_DNA"/>
</dbReference>
<dbReference type="RefSeq" id="WP_116559160.1">
    <property type="nucleotide sequence ID" value="NZ_QDKM01000006.1"/>
</dbReference>
<accession>A0A2T8HS27</accession>
<sequence>MTYQIPAPTVRVLRNLPEDAELVRAIPAQFPMPDLRQNGAAPSATYEYRNSDASLAAIVARYDYVDGKRISPFTVWKSPNGRMEWYNKGLLDARPLYRLPHLLADNAKPVLISEGEKCADAATCFEDYVSITWMGGSNAWSKTDFTPLARREIIILPDLDSAGENAANKIAEILREIGASSVRMLDIEALAKACEIAPVAGFDIADAIAEGLDAPRFYELLAQPGMLKTTDMLPTLADATPAALPGDPVLREVQERYNIQPEDIPGVFSLSSNGVIKHDFDRNGFPVEIYAGSPLVILGRTIEKQNGETWGYLVALRTPAARWVRRTIPGKLLAGDGKELRELLADAGAIIPQCRAGRQALAEYIGYAQHGPICELATRPGWYGDSFALPHQIIKPSESKAHVLLDMGERKHYLAQAGSMEGWQELAKLAESNSRAAFSICVALAAPMLQPMDLSGGGFHFFGQSSRGKTTLLTAGGSVWGGGGNDGFVRNWRMTVNGAEGTLADHNDLLLPLDELTMIPPELAAELFYMLGDGHGKIRAERDGTARASTQSRVLVLSSGENTAAHQISLAPNKVRMTGGLSVRMIDIPIEHTPGESFEDLCGFKTAGLLAEQMSELAKTHYGHAGPAFVQKIADYKSGFVSVAKELIDMLVEELVDPEDDPQVRRVATRFGIVAAAGHLARQTGVLPWREDSAFDAVKACFSAWKANRGGGASQEEREALAHVKAFFETNGRARFERLVLGANGKLTRASDFVVRDRCGYFEETENDETVFYVRPESFKQHICGSHSPDLVVKIAKKHGALLLGENGRSQKKMRLPDYPNGTRVYALRPDLLP</sequence>
<name>A0A2T8HS27_9RHOB</name>
<dbReference type="AlphaFoldDB" id="A0A2T8HS27"/>
<dbReference type="CDD" id="cd01029">
    <property type="entry name" value="TOPRIM_primases"/>
    <property type="match status" value="1"/>
</dbReference>
<proteinExistence type="predicted"/>
<feature type="domain" description="DUF927" evidence="1">
    <location>
        <begin position="268"/>
        <end position="550"/>
    </location>
</feature>
<dbReference type="InterPro" id="IPR009270">
    <property type="entry name" value="DUF927"/>
</dbReference>
<dbReference type="Gene3D" id="3.40.1360.10">
    <property type="match status" value="1"/>
</dbReference>
<comment type="caution">
    <text evidence="2">The sequence shown here is derived from an EMBL/GenBank/DDBJ whole genome shotgun (WGS) entry which is preliminary data.</text>
</comment>
<evidence type="ECO:0000313" key="2">
    <source>
        <dbReference type="EMBL" id="PVH28238.1"/>
    </source>
</evidence>
<protein>
    <recommendedName>
        <fullName evidence="1">DUF927 domain-containing protein</fullName>
    </recommendedName>
</protein>
<dbReference type="OrthoDB" id="784829at2"/>